<organism evidence="1 2">
    <name type="scientific">Sphaerospermopsis reniformis</name>
    <dbReference type="NCBI Taxonomy" id="531300"/>
    <lineage>
        <taxon>Bacteria</taxon>
        <taxon>Bacillati</taxon>
        <taxon>Cyanobacteriota</taxon>
        <taxon>Cyanophyceae</taxon>
        <taxon>Nostocales</taxon>
        <taxon>Aphanizomenonaceae</taxon>
        <taxon>Sphaerospermopsis</taxon>
    </lineage>
</organism>
<keyword evidence="2" id="KW-1185">Reference proteome</keyword>
<comment type="caution">
    <text evidence="1">The sequence shown here is derived from an EMBL/GenBank/DDBJ whole genome shotgun (WGS) entry which is preliminary data.</text>
</comment>
<proteinExistence type="predicted"/>
<evidence type="ECO:0000313" key="2">
    <source>
        <dbReference type="Proteomes" id="UP000300142"/>
    </source>
</evidence>
<name>A0A480A2A0_9CYAN</name>
<reference evidence="2" key="1">
    <citation type="submission" date="2019-02" db="EMBL/GenBank/DDBJ databases">
        <title>Draft genome sequence of Sphaerospermopsis reniformis NIES-1949.</title>
        <authorList>
            <person name="Yamaguchi H."/>
            <person name="Suzuki S."/>
            <person name="Kawachi M."/>
        </authorList>
    </citation>
    <scope>NUCLEOTIDE SEQUENCE [LARGE SCALE GENOMIC DNA]</scope>
    <source>
        <strain evidence="2">NIES-1949</strain>
    </source>
</reference>
<protein>
    <submittedName>
        <fullName evidence="1">Uncharacterized protein</fullName>
    </submittedName>
</protein>
<sequence>MMRTLQKLIVILLIIVALCLNTFPPEQALAFDSTSSSNWYEVDKSLVQMIQQIHDSTEDFARNEINNWTNELLKKVDNNFLDWYFSYGNQKAMDFGVPFAWAVFQLDSALKVLRKEDEIDLNADQIIQKRMIEDFNSKFNQLVLNEESESVLKNIINNIGRNYASSVGFRFAQVKNYYQIPDVAWDEHLRNIAELIYSDGNSATSLSATSLNSNLMTRLAAVTSITIAGKLTANFAAKAGSKLLSKTGTSLITKTGAKAISEAGAAMIVKTGTQILDPILVVGFLAWDIWDYQKMVADSRPELRQSIADYLQELAFSIIDAPDNSIMAGIEDIENIILHGLEYQQS</sequence>
<dbReference type="RefSeq" id="WP_137668696.1">
    <property type="nucleotide sequence ID" value="NZ_BJCE01000193.1"/>
</dbReference>
<dbReference type="EMBL" id="BJCE01000193">
    <property type="protein sequence ID" value="GCL38977.1"/>
    <property type="molecule type" value="Genomic_DNA"/>
</dbReference>
<dbReference type="Proteomes" id="UP000300142">
    <property type="component" value="Unassembled WGS sequence"/>
</dbReference>
<accession>A0A480A2A0</accession>
<evidence type="ECO:0000313" key="1">
    <source>
        <dbReference type="EMBL" id="GCL38977.1"/>
    </source>
</evidence>
<dbReference type="AlphaFoldDB" id="A0A480A2A0"/>
<gene>
    <name evidence="1" type="ORF">SR1949_40970</name>
</gene>